<dbReference type="PROSITE" id="PS51918">
    <property type="entry name" value="RADICAL_SAM"/>
    <property type="match status" value="1"/>
</dbReference>
<reference evidence="8 9" key="1">
    <citation type="submission" date="2016-11" db="EMBL/GenBank/DDBJ databases">
        <title>Complete Genome Sequence of Bradyrhizobium sp. strain J5, an isolated from soybean nodule in Hokkaido.</title>
        <authorList>
            <person name="Kanehara K."/>
        </authorList>
    </citation>
    <scope>NUCLEOTIDE SEQUENCE [LARGE SCALE GENOMIC DNA]</scope>
    <source>
        <strain evidence="8 9">J5</strain>
    </source>
</reference>
<evidence type="ECO:0000256" key="1">
    <source>
        <dbReference type="ARBA" id="ARBA00001966"/>
    </source>
</evidence>
<dbReference type="RefSeq" id="WP_071915990.1">
    <property type="nucleotide sequence ID" value="NZ_CP017637.1"/>
</dbReference>
<dbReference type="Proteomes" id="UP000181962">
    <property type="component" value="Chromosome"/>
</dbReference>
<comment type="cofactor">
    <cofactor evidence="1">
        <name>[4Fe-4S] cluster</name>
        <dbReference type="ChEBI" id="CHEBI:49883"/>
    </cofactor>
</comment>
<dbReference type="Gene3D" id="3.20.20.70">
    <property type="entry name" value="Aldolase class I"/>
    <property type="match status" value="1"/>
</dbReference>
<dbReference type="InterPro" id="IPR023867">
    <property type="entry name" value="Sulphatase_maturase_rSAM"/>
</dbReference>
<gene>
    <name evidence="8" type="ORF">BKD09_37185</name>
</gene>
<dbReference type="EMBL" id="CP017637">
    <property type="protein sequence ID" value="APG14002.1"/>
    <property type="molecule type" value="Genomic_DNA"/>
</dbReference>
<evidence type="ECO:0000313" key="8">
    <source>
        <dbReference type="EMBL" id="APG14002.1"/>
    </source>
</evidence>
<proteinExistence type="inferred from homology"/>
<comment type="similarity">
    <text evidence="6">Belongs to the radical SAM superfamily. Anaerobic sulfatase-maturating enzyme family.</text>
</comment>
<keyword evidence="3" id="KW-0479">Metal-binding</keyword>
<evidence type="ECO:0000256" key="6">
    <source>
        <dbReference type="ARBA" id="ARBA00023601"/>
    </source>
</evidence>
<dbReference type="SFLD" id="SFLDS00029">
    <property type="entry name" value="Radical_SAM"/>
    <property type="match status" value="1"/>
</dbReference>
<dbReference type="InterPro" id="IPR058240">
    <property type="entry name" value="rSAM_sf"/>
</dbReference>
<evidence type="ECO:0000259" key="7">
    <source>
        <dbReference type="PROSITE" id="PS51918"/>
    </source>
</evidence>
<dbReference type="InterPro" id="IPR007197">
    <property type="entry name" value="rSAM"/>
</dbReference>
<dbReference type="AlphaFoldDB" id="A0A1L3FLD0"/>
<organism evidence="8 9">
    <name type="scientific">Bradyrhizobium japonicum</name>
    <dbReference type="NCBI Taxonomy" id="375"/>
    <lineage>
        <taxon>Bacteria</taxon>
        <taxon>Pseudomonadati</taxon>
        <taxon>Pseudomonadota</taxon>
        <taxon>Alphaproteobacteria</taxon>
        <taxon>Hyphomicrobiales</taxon>
        <taxon>Nitrobacteraceae</taxon>
        <taxon>Bradyrhizobium</taxon>
    </lineage>
</organism>
<dbReference type="PANTHER" id="PTHR43273">
    <property type="entry name" value="ANAEROBIC SULFATASE-MATURATING ENZYME HOMOLOG ASLB-RELATED"/>
    <property type="match status" value="1"/>
</dbReference>
<dbReference type="CDD" id="cd01335">
    <property type="entry name" value="Radical_SAM"/>
    <property type="match status" value="1"/>
</dbReference>
<dbReference type="OrthoDB" id="9782387at2"/>
<keyword evidence="4" id="KW-0408">Iron</keyword>
<dbReference type="InterPro" id="IPR013785">
    <property type="entry name" value="Aldolase_TIM"/>
</dbReference>
<dbReference type="SFLD" id="SFLDG01067">
    <property type="entry name" value="SPASM/twitch_domain_containing"/>
    <property type="match status" value="1"/>
</dbReference>
<sequence>MTVEVRPLGDKCNIKCRYCYQEGIRTAGNVPTRYDLDAIMATLDRLAEPFSLFGGEIMLTRRSDLERLMQLGFDRHGGVGMQTNGTLIEERDIELFRKYRVRIGISIDGPGPLNDARWAGSLAATRRATARIEAAIETLCREGMPPNVIVTLNRMNAAPARLGVLCEWIGFLGSLGVRKLRLHLLEQDETERGEGLALTAQENLAALRRLRRLEQELPSVQFDIFAEMAAMLRGNDAQTSCVFHACDPYATRAVVGVESDGRLGNCGRTNKDGVTHLRAGREAFERQLSLYRTPQADGGCEGCRFFLACKGNCPGTAIDGDWRMRSIDCPVWFGLFEDIETELQANDEAAISRSERRSDLEAKMIAAWSIGDNPTLHSLLQQADAP</sequence>
<accession>A0A1L3FLD0</accession>
<keyword evidence="5" id="KW-0411">Iron-sulfur</keyword>
<dbReference type="SUPFAM" id="SSF102114">
    <property type="entry name" value="Radical SAM enzymes"/>
    <property type="match status" value="1"/>
</dbReference>
<dbReference type="PANTHER" id="PTHR43273:SF3">
    <property type="entry name" value="ANAEROBIC SULFATASE-MATURATING ENZYME HOMOLOG ASLB-RELATED"/>
    <property type="match status" value="1"/>
</dbReference>
<evidence type="ECO:0000256" key="2">
    <source>
        <dbReference type="ARBA" id="ARBA00022691"/>
    </source>
</evidence>
<dbReference type="GO" id="GO:0046872">
    <property type="term" value="F:metal ion binding"/>
    <property type="evidence" value="ECO:0007669"/>
    <property type="project" value="UniProtKB-KW"/>
</dbReference>
<evidence type="ECO:0000313" key="9">
    <source>
        <dbReference type="Proteomes" id="UP000181962"/>
    </source>
</evidence>
<protein>
    <submittedName>
        <fullName evidence="8">Radical SAM protein</fullName>
    </submittedName>
</protein>
<evidence type="ECO:0000256" key="5">
    <source>
        <dbReference type="ARBA" id="ARBA00023014"/>
    </source>
</evidence>
<evidence type="ECO:0000256" key="3">
    <source>
        <dbReference type="ARBA" id="ARBA00022723"/>
    </source>
</evidence>
<name>A0A1L3FLD0_BRAJP</name>
<dbReference type="GO" id="GO:0051536">
    <property type="term" value="F:iron-sulfur cluster binding"/>
    <property type="evidence" value="ECO:0007669"/>
    <property type="project" value="UniProtKB-KW"/>
</dbReference>
<dbReference type="GO" id="GO:0016491">
    <property type="term" value="F:oxidoreductase activity"/>
    <property type="evidence" value="ECO:0007669"/>
    <property type="project" value="InterPro"/>
</dbReference>
<dbReference type="Pfam" id="PF04055">
    <property type="entry name" value="Radical_SAM"/>
    <property type="match status" value="1"/>
</dbReference>
<evidence type="ECO:0000256" key="4">
    <source>
        <dbReference type="ARBA" id="ARBA00023004"/>
    </source>
</evidence>
<keyword evidence="2" id="KW-0949">S-adenosyl-L-methionine</keyword>
<feature type="domain" description="Radical SAM core" evidence="7">
    <location>
        <begin position="1"/>
        <end position="223"/>
    </location>
</feature>